<dbReference type="OrthoDB" id="3363009at2"/>
<comment type="caution">
    <text evidence="1">The sequence shown here is derived from an EMBL/GenBank/DDBJ whole genome shotgun (WGS) entry which is preliminary data.</text>
</comment>
<dbReference type="EMBL" id="LMWN01000007">
    <property type="protein sequence ID" value="KUN08715.1"/>
    <property type="molecule type" value="Genomic_DNA"/>
</dbReference>
<organism evidence="1 2">
    <name type="scientific">Streptomyces yokosukanensis</name>
    <dbReference type="NCBI Taxonomy" id="67386"/>
    <lineage>
        <taxon>Bacteria</taxon>
        <taxon>Bacillati</taxon>
        <taxon>Actinomycetota</taxon>
        <taxon>Actinomycetes</taxon>
        <taxon>Kitasatosporales</taxon>
        <taxon>Streptomycetaceae</taxon>
        <taxon>Streptomyces</taxon>
    </lineage>
</organism>
<evidence type="ECO:0000313" key="2">
    <source>
        <dbReference type="Proteomes" id="UP000053127"/>
    </source>
</evidence>
<name>A0A101PC14_9ACTN</name>
<evidence type="ECO:0000313" key="1">
    <source>
        <dbReference type="EMBL" id="KUN08715.1"/>
    </source>
</evidence>
<dbReference type="RefSeq" id="WP_067118997.1">
    <property type="nucleotide sequence ID" value="NZ_JBFACD010000008.1"/>
</dbReference>
<accession>A0A101PC14</accession>
<dbReference type="STRING" id="67386.AQI95_06765"/>
<keyword evidence="2" id="KW-1185">Reference proteome</keyword>
<sequence length="61" mass="6279">MAAQGVRRRELPAMALVGPAPAVRGRVTGGEQWCRRAVGAGKANALVDLKAVLEAQRGSGP</sequence>
<dbReference type="AlphaFoldDB" id="A0A101PC14"/>
<reference evidence="1 2" key="1">
    <citation type="submission" date="2015-10" db="EMBL/GenBank/DDBJ databases">
        <title>Draft genome sequence of Streptomyces yokosukanensis DSM 40224, type strain for the species Streptomyces yokosukanensis.</title>
        <authorList>
            <person name="Ruckert C."/>
            <person name="Winkler A."/>
            <person name="Kalinowski J."/>
            <person name="Kampfer P."/>
            <person name="Glaeser S."/>
        </authorList>
    </citation>
    <scope>NUCLEOTIDE SEQUENCE [LARGE SCALE GENOMIC DNA]</scope>
    <source>
        <strain evidence="1 2">DSM 40224</strain>
    </source>
</reference>
<proteinExistence type="predicted"/>
<gene>
    <name evidence="1" type="ORF">AQI95_06765</name>
</gene>
<dbReference type="Proteomes" id="UP000053127">
    <property type="component" value="Unassembled WGS sequence"/>
</dbReference>
<protein>
    <submittedName>
        <fullName evidence="1">Uncharacterized protein</fullName>
    </submittedName>
</protein>